<accession>A0A316EFE9</accession>
<proteinExistence type="predicted"/>
<evidence type="ECO:0000313" key="2">
    <source>
        <dbReference type="Proteomes" id="UP000245489"/>
    </source>
</evidence>
<name>A0A316EFE9_9BACT</name>
<gene>
    <name evidence="1" type="ORF">LV89_00384</name>
</gene>
<reference evidence="1 2" key="1">
    <citation type="submission" date="2018-05" db="EMBL/GenBank/DDBJ databases">
        <title>Genomic Encyclopedia of Archaeal and Bacterial Type Strains, Phase II (KMG-II): from individual species to whole genera.</title>
        <authorList>
            <person name="Goeker M."/>
        </authorList>
    </citation>
    <scope>NUCLEOTIDE SEQUENCE [LARGE SCALE GENOMIC DNA]</scope>
    <source>
        <strain evidence="1 2">DSM 22214</strain>
    </source>
</reference>
<organism evidence="1 2">
    <name type="scientific">Arcicella aurantiaca</name>
    <dbReference type="NCBI Taxonomy" id="591202"/>
    <lineage>
        <taxon>Bacteria</taxon>
        <taxon>Pseudomonadati</taxon>
        <taxon>Bacteroidota</taxon>
        <taxon>Cytophagia</taxon>
        <taxon>Cytophagales</taxon>
        <taxon>Flectobacillaceae</taxon>
        <taxon>Arcicella</taxon>
    </lineage>
</organism>
<dbReference type="Proteomes" id="UP000245489">
    <property type="component" value="Unassembled WGS sequence"/>
</dbReference>
<dbReference type="AlphaFoldDB" id="A0A316EFE9"/>
<protein>
    <submittedName>
        <fullName evidence="1">Uncharacterized protein</fullName>
    </submittedName>
</protein>
<sequence>MGALTIEYQPTEVLFRIKRPISEATLKEFKEWLEVKLLIDEVDFDDSIQTIGNEMKSHWWERNKHKFIKDE</sequence>
<evidence type="ECO:0000313" key="1">
    <source>
        <dbReference type="EMBL" id="PWK28831.1"/>
    </source>
</evidence>
<dbReference type="OrthoDB" id="1122968at2"/>
<comment type="caution">
    <text evidence="1">The sequence shown here is derived from an EMBL/GenBank/DDBJ whole genome shotgun (WGS) entry which is preliminary data.</text>
</comment>
<dbReference type="RefSeq" id="WP_109741173.1">
    <property type="nucleotide sequence ID" value="NZ_QGGO01000002.1"/>
</dbReference>
<keyword evidence="2" id="KW-1185">Reference proteome</keyword>
<dbReference type="EMBL" id="QGGO01000002">
    <property type="protein sequence ID" value="PWK28831.1"/>
    <property type="molecule type" value="Genomic_DNA"/>
</dbReference>